<dbReference type="Proteomes" id="UP000770661">
    <property type="component" value="Unassembled WGS sequence"/>
</dbReference>
<gene>
    <name evidence="1" type="ORF">GWK47_023760</name>
</gene>
<reference evidence="1" key="1">
    <citation type="submission" date="2020-07" db="EMBL/GenBank/DDBJ databases">
        <title>The High-quality genome of the commercially important snow crab, Chionoecetes opilio.</title>
        <authorList>
            <person name="Jeong J.-H."/>
            <person name="Ryu S."/>
        </authorList>
    </citation>
    <scope>NUCLEOTIDE SEQUENCE</scope>
    <source>
        <strain evidence="1">MADBK_172401_WGS</strain>
        <tissue evidence="1">Digestive gland</tissue>
    </source>
</reference>
<name>A0A8J4XM76_CHIOP</name>
<keyword evidence="2" id="KW-1185">Reference proteome</keyword>
<organism evidence="1 2">
    <name type="scientific">Chionoecetes opilio</name>
    <name type="common">Atlantic snow crab</name>
    <name type="synonym">Cancer opilio</name>
    <dbReference type="NCBI Taxonomy" id="41210"/>
    <lineage>
        <taxon>Eukaryota</taxon>
        <taxon>Metazoa</taxon>
        <taxon>Ecdysozoa</taxon>
        <taxon>Arthropoda</taxon>
        <taxon>Crustacea</taxon>
        <taxon>Multicrustacea</taxon>
        <taxon>Malacostraca</taxon>
        <taxon>Eumalacostraca</taxon>
        <taxon>Eucarida</taxon>
        <taxon>Decapoda</taxon>
        <taxon>Pleocyemata</taxon>
        <taxon>Brachyura</taxon>
        <taxon>Eubrachyura</taxon>
        <taxon>Majoidea</taxon>
        <taxon>Majidae</taxon>
        <taxon>Chionoecetes</taxon>
    </lineage>
</organism>
<dbReference type="AlphaFoldDB" id="A0A8J4XM76"/>
<evidence type="ECO:0000313" key="2">
    <source>
        <dbReference type="Proteomes" id="UP000770661"/>
    </source>
</evidence>
<sequence>MTTSARSNGSILRGPSQVCCARHWMRKMLRDVLGSDPGTDVETLAVLCLRTTCIILKASYWGTIVDSSTGTAQAGGIHGFAEACGAYWSDRCPLCLTQRQHSGVHRELPSFWRQQLEQEGVSTWPAGHHF</sequence>
<evidence type="ECO:0000313" key="1">
    <source>
        <dbReference type="EMBL" id="KAG0709972.1"/>
    </source>
</evidence>
<proteinExistence type="predicted"/>
<comment type="caution">
    <text evidence="1">The sequence shown here is derived from an EMBL/GenBank/DDBJ whole genome shotgun (WGS) entry which is preliminary data.</text>
</comment>
<accession>A0A8J4XM76</accession>
<dbReference type="OrthoDB" id="6380626at2759"/>
<protein>
    <submittedName>
        <fullName evidence="1">Uncharacterized protein</fullName>
    </submittedName>
</protein>
<dbReference type="EMBL" id="JACEEZ010024640">
    <property type="protein sequence ID" value="KAG0709972.1"/>
    <property type="molecule type" value="Genomic_DNA"/>
</dbReference>